<dbReference type="Proteomes" id="UP000315295">
    <property type="component" value="Unassembled WGS sequence"/>
</dbReference>
<dbReference type="GO" id="GO:0004864">
    <property type="term" value="F:protein phosphatase inhibitor activity"/>
    <property type="evidence" value="ECO:0007669"/>
    <property type="project" value="UniProtKB-ARBA"/>
</dbReference>
<reference evidence="1 2" key="1">
    <citation type="journal article" date="2019" name="G3 (Bethesda)">
        <title>Sequencing of a Wild Apple (Malus baccata) Genome Unravels the Differences Between Cultivated and Wild Apple Species Regarding Disease Resistance and Cold Tolerance.</title>
        <authorList>
            <person name="Chen X."/>
        </authorList>
    </citation>
    <scope>NUCLEOTIDE SEQUENCE [LARGE SCALE GENOMIC DNA]</scope>
    <source>
        <strain evidence="2">cv. Shandingzi</strain>
        <tissue evidence="1">Leaves</tissue>
    </source>
</reference>
<name>A0A540LXB4_MALBA</name>
<dbReference type="STRING" id="106549.A0A540LXB4"/>
<dbReference type="PANTHER" id="PTHR33789:SF15">
    <property type="entry name" value="LACHRYMATORY-FACTOR SYNTHASE"/>
    <property type="match status" value="1"/>
</dbReference>
<proteinExistence type="predicted"/>
<sequence>MEQHSDPKWEAKVSATLKDATVDQIWPPFKDFFNFHRWFPTLSTCRGIHGTNGEPGCVRYCSGFSIPSKSGEKSVSWSKERLIAVDDADHSLSYEIVESNLGFNSYVSTFRIVPRGDIDGRDGCVIEWSITVDPVEGWVFSDLVRKYESGLQKMSNRIEDAICI</sequence>
<evidence type="ECO:0000313" key="2">
    <source>
        <dbReference type="Proteomes" id="UP000315295"/>
    </source>
</evidence>
<dbReference type="CDD" id="cd07821">
    <property type="entry name" value="PYR_PYL_RCAR_like"/>
    <property type="match status" value="1"/>
</dbReference>
<accession>A0A540LXB4</accession>
<dbReference type="InterPro" id="IPR019587">
    <property type="entry name" value="Polyketide_cyclase/dehydratase"/>
</dbReference>
<protein>
    <recommendedName>
        <fullName evidence="3">Bet v I/Major latex protein domain-containing protein</fullName>
    </recommendedName>
</protein>
<comment type="caution">
    <text evidence="1">The sequence shown here is derived from an EMBL/GenBank/DDBJ whole genome shotgun (WGS) entry which is preliminary data.</text>
</comment>
<dbReference type="EMBL" id="VIEB01000430">
    <property type="protein sequence ID" value="TQD91143.1"/>
    <property type="molecule type" value="Genomic_DNA"/>
</dbReference>
<gene>
    <name evidence="1" type="ORF">C1H46_023262</name>
</gene>
<dbReference type="PANTHER" id="PTHR33789">
    <property type="entry name" value="LACHRYMATORY-FACTOR SYNTHASE"/>
    <property type="match status" value="1"/>
</dbReference>
<dbReference type="SUPFAM" id="SSF55961">
    <property type="entry name" value="Bet v1-like"/>
    <property type="match status" value="1"/>
</dbReference>
<dbReference type="InterPro" id="IPR023393">
    <property type="entry name" value="START-like_dom_sf"/>
</dbReference>
<dbReference type="InterPro" id="IPR053249">
    <property type="entry name" value="LFS"/>
</dbReference>
<dbReference type="Pfam" id="PF10604">
    <property type="entry name" value="Polyketide_cyc2"/>
    <property type="match status" value="1"/>
</dbReference>
<dbReference type="Gene3D" id="3.30.530.20">
    <property type="match status" value="1"/>
</dbReference>
<organism evidence="1 2">
    <name type="scientific">Malus baccata</name>
    <name type="common">Siberian crab apple</name>
    <name type="synonym">Pyrus baccata</name>
    <dbReference type="NCBI Taxonomy" id="106549"/>
    <lineage>
        <taxon>Eukaryota</taxon>
        <taxon>Viridiplantae</taxon>
        <taxon>Streptophyta</taxon>
        <taxon>Embryophyta</taxon>
        <taxon>Tracheophyta</taxon>
        <taxon>Spermatophyta</taxon>
        <taxon>Magnoliopsida</taxon>
        <taxon>eudicotyledons</taxon>
        <taxon>Gunneridae</taxon>
        <taxon>Pentapetalae</taxon>
        <taxon>rosids</taxon>
        <taxon>fabids</taxon>
        <taxon>Rosales</taxon>
        <taxon>Rosaceae</taxon>
        <taxon>Amygdaloideae</taxon>
        <taxon>Maleae</taxon>
        <taxon>Malus</taxon>
    </lineage>
</organism>
<dbReference type="AlphaFoldDB" id="A0A540LXB4"/>
<evidence type="ECO:0008006" key="3">
    <source>
        <dbReference type="Google" id="ProtNLM"/>
    </source>
</evidence>
<evidence type="ECO:0000313" key="1">
    <source>
        <dbReference type="EMBL" id="TQD91143.1"/>
    </source>
</evidence>
<dbReference type="FunFam" id="3.30.530.20:FF:000064">
    <property type="entry name" value="Lachrymatory-factor synthase"/>
    <property type="match status" value="1"/>
</dbReference>
<keyword evidence="2" id="KW-1185">Reference proteome</keyword>